<keyword evidence="3" id="KW-1185">Reference proteome</keyword>
<protein>
    <submittedName>
        <fullName evidence="2">Uncharacterized protein</fullName>
    </submittedName>
</protein>
<dbReference type="EMBL" id="JASCZI010151170">
    <property type="protein sequence ID" value="MED6170490.1"/>
    <property type="molecule type" value="Genomic_DNA"/>
</dbReference>
<name>A0ABU6V9X6_9FABA</name>
<organism evidence="2 3">
    <name type="scientific">Stylosanthes scabra</name>
    <dbReference type="NCBI Taxonomy" id="79078"/>
    <lineage>
        <taxon>Eukaryota</taxon>
        <taxon>Viridiplantae</taxon>
        <taxon>Streptophyta</taxon>
        <taxon>Embryophyta</taxon>
        <taxon>Tracheophyta</taxon>
        <taxon>Spermatophyta</taxon>
        <taxon>Magnoliopsida</taxon>
        <taxon>eudicotyledons</taxon>
        <taxon>Gunneridae</taxon>
        <taxon>Pentapetalae</taxon>
        <taxon>rosids</taxon>
        <taxon>fabids</taxon>
        <taxon>Fabales</taxon>
        <taxon>Fabaceae</taxon>
        <taxon>Papilionoideae</taxon>
        <taxon>50 kb inversion clade</taxon>
        <taxon>dalbergioids sensu lato</taxon>
        <taxon>Dalbergieae</taxon>
        <taxon>Pterocarpus clade</taxon>
        <taxon>Stylosanthes</taxon>
    </lineage>
</organism>
<comment type="caution">
    <text evidence="2">The sequence shown here is derived from an EMBL/GenBank/DDBJ whole genome shotgun (WGS) entry which is preliminary data.</text>
</comment>
<gene>
    <name evidence="2" type="ORF">PIB30_031478</name>
</gene>
<feature type="compositionally biased region" description="Basic and acidic residues" evidence="1">
    <location>
        <begin position="33"/>
        <end position="49"/>
    </location>
</feature>
<evidence type="ECO:0000313" key="3">
    <source>
        <dbReference type="Proteomes" id="UP001341840"/>
    </source>
</evidence>
<reference evidence="2 3" key="1">
    <citation type="journal article" date="2023" name="Plants (Basel)">
        <title>Bridging the Gap: Combining Genomics and Transcriptomics Approaches to Understand Stylosanthes scabra, an Orphan Legume from the Brazilian Caatinga.</title>
        <authorList>
            <person name="Ferreira-Neto J.R.C."/>
            <person name="da Silva M.D."/>
            <person name="Binneck E."/>
            <person name="de Melo N.F."/>
            <person name="da Silva R.H."/>
            <person name="de Melo A.L.T.M."/>
            <person name="Pandolfi V."/>
            <person name="Bustamante F.O."/>
            <person name="Brasileiro-Vidal A.C."/>
            <person name="Benko-Iseppon A.M."/>
        </authorList>
    </citation>
    <scope>NUCLEOTIDE SEQUENCE [LARGE SCALE GENOMIC DNA]</scope>
    <source>
        <tissue evidence="2">Leaves</tissue>
    </source>
</reference>
<accession>A0ABU6V9X6</accession>
<evidence type="ECO:0000313" key="2">
    <source>
        <dbReference type="EMBL" id="MED6170490.1"/>
    </source>
</evidence>
<evidence type="ECO:0000256" key="1">
    <source>
        <dbReference type="SAM" id="MobiDB-lite"/>
    </source>
</evidence>
<proteinExistence type="predicted"/>
<feature type="region of interest" description="Disordered" evidence="1">
    <location>
        <begin position="33"/>
        <end position="60"/>
    </location>
</feature>
<sequence length="122" mass="13305">MQEKKRCSATVGSAILEVGKLTMVDDRNTIVAECRDSRGTTQRESDGRRRGTTGGDADEGRRVVATVERLKNGVADSAYAASRCFTTSYLRTPPGFSNTMDWVVLPNLNHGVFFRGTLLGAF</sequence>
<dbReference type="Proteomes" id="UP001341840">
    <property type="component" value="Unassembled WGS sequence"/>
</dbReference>